<dbReference type="InterPro" id="IPR024047">
    <property type="entry name" value="MM3350-like_sf"/>
</dbReference>
<dbReference type="Pfam" id="PF07929">
    <property type="entry name" value="PRiA4_ORF3"/>
    <property type="match status" value="1"/>
</dbReference>
<feature type="domain" description="Plasmid pRiA4b Orf3-like" evidence="2">
    <location>
        <begin position="59"/>
        <end position="235"/>
    </location>
</feature>
<evidence type="ECO:0000259" key="2">
    <source>
        <dbReference type="Pfam" id="PF07929"/>
    </source>
</evidence>
<dbReference type="AlphaFoldDB" id="A0A652YIY7"/>
<reference evidence="3" key="1">
    <citation type="submission" date="2019-07" db="EMBL/GenBank/DDBJ databases">
        <title>Genomic Encyclopedia of Type Strains, Phase IV (KMG-IV): sequencing the most valuable type-strain genomes for metagenomic binning, comparative biology and taxonomic classification.</title>
        <authorList>
            <person name="Goeker M."/>
        </authorList>
    </citation>
    <scope>NUCLEOTIDE SEQUENCE</scope>
    <source>
        <strain evidence="3">DSM 44596</strain>
    </source>
</reference>
<feature type="region of interest" description="Disordered" evidence="1">
    <location>
        <begin position="21"/>
        <end position="55"/>
    </location>
</feature>
<evidence type="ECO:0000313" key="3">
    <source>
        <dbReference type="EMBL" id="TYQ01152.1"/>
    </source>
</evidence>
<proteinExistence type="predicted"/>
<name>A0A652YIY7_NOCGL</name>
<dbReference type="EMBL" id="VNIQ01000009">
    <property type="protein sequence ID" value="TYQ01152.1"/>
    <property type="molecule type" value="Genomic_DNA"/>
</dbReference>
<accession>A0A652YIY7</accession>
<comment type="caution">
    <text evidence="3">The sequence shown here is derived from an EMBL/GenBank/DDBJ whole genome shotgun (WGS) entry which is preliminary data.</text>
</comment>
<gene>
    <name evidence="3" type="ORF">FNL38_109167</name>
</gene>
<organism evidence="3">
    <name type="scientific">Nocardia globerula</name>
    <dbReference type="NCBI Taxonomy" id="1818"/>
    <lineage>
        <taxon>Bacteria</taxon>
        <taxon>Bacillati</taxon>
        <taxon>Actinomycetota</taxon>
        <taxon>Actinomycetes</taxon>
        <taxon>Mycobacteriales</taxon>
        <taxon>Nocardiaceae</taxon>
        <taxon>Nocardia</taxon>
    </lineage>
</organism>
<feature type="compositionally biased region" description="Low complexity" evidence="1">
    <location>
        <begin position="21"/>
        <end position="39"/>
    </location>
</feature>
<dbReference type="Gene3D" id="3.10.290.30">
    <property type="entry name" value="MM3350-like"/>
    <property type="match status" value="1"/>
</dbReference>
<dbReference type="InterPro" id="IPR012912">
    <property type="entry name" value="Plasmid_pRiA4b_Orf3-like"/>
</dbReference>
<dbReference type="PANTHER" id="PTHR41878">
    <property type="entry name" value="LEXA REPRESSOR-RELATED"/>
    <property type="match status" value="1"/>
</dbReference>
<protein>
    <submittedName>
        <fullName evidence="3">PRiA4b ORF-3-like protein</fullName>
    </submittedName>
</protein>
<dbReference type="PANTHER" id="PTHR41878:SF1">
    <property type="entry name" value="TNPR PROTEIN"/>
    <property type="match status" value="1"/>
</dbReference>
<evidence type="ECO:0000256" key="1">
    <source>
        <dbReference type="SAM" id="MobiDB-lite"/>
    </source>
</evidence>
<dbReference type="SUPFAM" id="SSF159941">
    <property type="entry name" value="MM3350-like"/>
    <property type="match status" value="1"/>
</dbReference>
<sequence length="483" mass="52874">MVGLRNSSGSHLRLVPTGLDQQEPAASQQTPAASQQTPAVPEHPSMNSRGQRRSLPAGLRISIRLEEVSTQISRRLIVDSDFTLDDFHAVVQRAMGWHDMHGHSWRKIGTRFPGDFLEYAPRNRVADRRSRGQSAVAENEVHVHEVLISPGDMIQYRYGRAGAWRHSVTLEAVDDEAADKPAVCVEGVGACPPEECAGPEEFEQLLRMLLSEELRSREWTLEWAQTDFEPNKFVLEEVNERLAHCVGTVARESAIASFPRTFDIWNLFELLAPASAPELHDVFAMARLDDRSESSSQIRVAVGARLQMLLTLIGDDGIDVESFLSTVDAALDQPELEPVNLPKAQRLFVLLRSWGLARKLKGRIVLTRRGRSASADADALWNCIVDGVPVASAGPARAIELLVLLAVAAGLEPSDRHHLVAGTLGQIRSSPALVAEPAIPGKSAGTTIEVLDLVGAIGYDLVGMISTSDMPWAQYLARAVLQR</sequence>